<dbReference type="PANTHER" id="PTHR11469">
    <property type="entry name" value="GLUCOSE-6-PHOSPHATE ISOMERASE"/>
    <property type="match status" value="1"/>
</dbReference>
<evidence type="ECO:0000256" key="4">
    <source>
        <dbReference type="ARBA" id="ARBA00022432"/>
    </source>
</evidence>
<dbReference type="FunFam" id="3.40.50.10490:FF:000060">
    <property type="entry name" value="Glucose-6-phosphate isomerase"/>
    <property type="match status" value="1"/>
</dbReference>
<protein>
    <recommendedName>
        <fullName evidence="3 8">Glucose-6-phosphate isomerase</fullName>
        <ecNumber evidence="3 8">5.3.1.9</ecNumber>
    </recommendedName>
</protein>
<comment type="caution">
    <text evidence="11">The sequence shown here is derived from an EMBL/GenBank/DDBJ whole genome shotgun (WGS) entry which is preliminary data.</text>
</comment>
<dbReference type="EMBL" id="JAQMWT010000344">
    <property type="protein sequence ID" value="KAJ8603822.1"/>
    <property type="molecule type" value="Genomic_DNA"/>
</dbReference>
<reference evidence="11" key="1">
    <citation type="submission" date="2023-01" db="EMBL/GenBank/DDBJ databases">
        <title>Metagenome sequencing of chrysophaentin producing Chrysophaeum taylorii.</title>
        <authorList>
            <person name="Davison J."/>
            <person name="Bewley C."/>
        </authorList>
    </citation>
    <scope>NUCLEOTIDE SEQUENCE</scope>
    <source>
        <strain evidence="11">NIES-1699</strain>
    </source>
</reference>
<name>A0AAD7UEF3_9STRA</name>
<dbReference type="AlphaFoldDB" id="A0AAD7UEF3"/>
<feature type="compositionally biased region" description="Low complexity" evidence="9">
    <location>
        <begin position="91"/>
        <end position="100"/>
    </location>
</feature>
<dbReference type="PROSITE" id="PS51463">
    <property type="entry name" value="P_GLUCOSE_ISOMERASE_3"/>
    <property type="match status" value="1"/>
</dbReference>
<evidence type="ECO:0000256" key="10">
    <source>
        <dbReference type="SAM" id="SignalP"/>
    </source>
</evidence>
<evidence type="ECO:0000256" key="9">
    <source>
        <dbReference type="SAM" id="MobiDB-lite"/>
    </source>
</evidence>
<dbReference type="GO" id="GO:0048029">
    <property type="term" value="F:monosaccharide binding"/>
    <property type="evidence" value="ECO:0007669"/>
    <property type="project" value="TreeGrafter"/>
</dbReference>
<evidence type="ECO:0000256" key="5">
    <source>
        <dbReference type="ARBA" id="ARBA00023152"/>
    </source>
</evidence>
<dbReference type="CDD" id="cd05015">
    <property type="entry name" value="SIS_PGI_1"/>
    <property type="match status" value="1"/>
</dbReference>
<dbReference type="NCBIfam" id="NF001211">
    <property type="entry name" value="PRK00179.1"/>
    <property type="match status" value="1"/>
</dbReference>
<dbReference type="EC" id="5.3.1.9" evidence="3 8"/>
<comment type="pathway">
    <text evidence="1 8">Carbohydrate degradation; glycolysis; D-glyceraldehyde 3-phosphate and glycerone phosphate from D-glucose: step 2/4.</text>
</comment>
<dbReference type="GO" id="GO:0004347">
    <property type="term" value="F:glucose-6-phosphate isomerase activity"/>
    <property type="evidence" value="ECO:0007669"/>
    <property type="project" value="UniProtKB-EC"/>
</dbReference>
<dbReference type="Pfam" id="PF00342">
    <property type="entry name" value="PGI"/>
    <property type="match status" value="1"/>
</dbReference>
<dbReference type="GO" id="GO:0051156">
    <property type="term" value="P:glucose 6-phosphate metabolic process"/>
    <property type="evidence" value="ECO:0007669"/>
    <property type="project" value="TreeGrafter"/>
</dbReference>
<accession>A0AAD7UEF3</accession>
<evidence type="ECO:0000256" key="1">
    <source>
        <dbReference type="ARBA" id="ARBA00004926"/>
    </source>
</evidence>
<evidence type="ECO:0000256" key="6">
    <source>
        <dbReference type="ARBA" id="ARBA00023235"/>
    </source>
</evidence>
<dbReference type="Proteomes" id="UP001230188">
    <property type="component" value="Unassembled WGS sequence"/>
</dbReference>
<dbReference type="Gene3D" id="3.40.50.10490">
    <property type="entry name" value="Glucose-6-phosphate isomerase like protein, domain 1"/>
    <property type="match status" value="2"/>
</dbReference>
<dbReference type="GO" id="GO:0005829">
    <property type="term" value="C:cytosol"/>
    <property type="evidence" value="ECO:0007669"/>
    <property type="project" value="TreeGrafter"/>
</dbReference>
<dbReference type="GO" id="GO:0097367">
    <property type="term" value="F:carbohydrate derivative binding"/>
    <property type="evidence" value="ECO:0007669"/>
    <property type="project" value="InterPro"/>
</dbReference>
<dbReference type="SUPFAM" id="SSF53697">
    <property type="entry name" value="SIS domain"/>
    <property type="match status" value="1"/>
</dbReference>
<proteinExistence type="inferred from homology"/>
<dbReference type="Gene3D" id="1.10.1390.10">
    <property type="match status" value="1"/>
</dbReference>
<dbReference type="HAMAP" id="MF_00473">
    <property type="entry name" value="G6P_isomerase"/>
    <property type="match status" value="1"/>
</dbReference>
<sequence>MRHVLRAWLVALVLEGASGFHTSCPVRCYSTELDATVERHTQKLRKYYDYRRSNDGVFLESGGETVALPPQQEEERTINAEEEEEEEEEAAASNNNNNNNNHHHAWGLPHLPWQKSPEDKEKKKKSRSHCGQSHYHVLHHREIKRGVKSHLREIFGLGSELETYESESEAKKADPTRLTSTPEWAALEAHAREMKGIHLRELLADSRRVAALSLEAAGAYLDYSRQKVSEETMRLLAALARRMDVDSKRQRMREGDDVNTSERRPVLHFALRAAREDVEKNFYTSTVVREAVESAISVRERVFEFADAVRSGVVRTPRGENFASVVVVGIGGSYLGPEFITSAINQNDSDLDLRFVANVDPEAFDRETADLDPTKTLIVVVSKSWSTAETLRNARTVRDWILAAYDDDVDRDTVVASHFCACASRSVADKVKAWGIDPDTRLFEFWNWVGGRYSSSASAGLVPLALARGSSAARAFLEGARDVDKHFFDAPLEKNVPAIMALLGVWNVNFLGLGARAVVPYAHGLSRFAAHVQQLEMESNGKSVTVDGRPLDYTTGEIVFGEPGSNAQHSFFQLLHMGQCVPCDFVGFLTPAEGQRDVAGHHELMANFFAQPDALALGRSFEDVVTDVLVGASDDVDLCTHRTLSGDRPSLTLLFRTLDARAVGALLALYEHRTAIQGWTWDINSYDQWGVELGKTLASDIRQHLANPNGDALNANPSTKRLLDMYLQANAPQSSSSWQ</sequence>
<dbReference type="GO" id="GO:0006094">
    <property type="term" value="P:gluconeogenesis"/>
    <property type="evidence" value="ECO:0007669"/>
    <property type="project" value="UniProtKB-KW"/>
</dbReference>
<dbReference type="InterPro" id="IPR035476">
    <property type="entry name" value="SIS_PGI_1"/>
</dbReference>
<dbReference type="InterPro" id="IPR035482">
    <property type="entry name" value="SIS_PGI_2"/>
</dbReference>
<evidence type="ECO:0000313" key="11">
    <source>
        <dbReference type="EMBL" id="KAJ8603822.1"/>
    </source>
</evidence>
<dbReference type="CDD" id="cd05016">
    <property type="entry name" value="SIS_PGI_2"/>
    <property type="match status" value="1"/>
</dbReference>
<feature type="chain" id="PRO_5041980735" description="Glucose-6-phosphate isomerase" evidence="10">
    <location>
        <begin position="20"/>
        <end position="739"/>
    </location>
</feature>
<dbReference type="InterPro" id="IPR046348">
    <property type="entry name" value="SIS_dom_sf"/>
</dbReference>
<dbReference type="GO" id="GO:0006096">
    <property type="term" value="P:glycolytic process"/>
    <property type="evidence" value="ECO:0007669"/>
    <property type="project" value="UniProtKB-KW"/>
</dbReference>
<dbReference type="InterPro" id="IPR018189">
    <property type="entry name" value="Phosphoglucose_isomerase_CS"/>
</dbReference>
<evidence type="ECO:0000256" key="8">
    <source>
        <dbReference type="RuleBase" id="RU000612"/>
    </source>
</evidence>
<dbReference type="InterPro" id="IPR023096">
    <property type="entry name" value="G6P_Isomerase_C"/>
</dbReference>
<dbReference type="PROSITE" id="PS00765">
    <property type="entry name" value="P_GLUCOSE_ISOMERASE_1"/>
    <property type="match status" value="1"/>
</dbReference>
<organism evidence="11 12">
    <name type="scientific">Chrysophaeum taylorii</name>
    <dbReference type="NCBI Taxonomy" id="2483200"/>
    <lineage>
        <taxon>Eukaryota</taxon>
        <taxon>Sar</taxon>
        <taxon>Stramenopiles</taxon>
        <taxon>Ochrophyta</taxon>
        <taxon>Pelagophyceae</taxon>
        <taxon>Pelagomonadales</taxon>
        <taxon>Pelagomonadaceae</taxon>
        <taxon>Chrysophaeum</taxon>
    </lineage>
</organism>
<dbReference type="InterPro" id="IPR001672">
    <property type="entry name" value="G6P_Isomerase"/>
</dbReference>
<evidence type="ECO:0000256" key="7">
    <source>
        <dbReference type="ARBA" id="ARBA00029321"/>
    </source>
</evidence>
<gene>
    <name evidence="11" type="ORF">CTAYLR_000252</name>
</gene>
<keyword evidence="6 8" id="KW-0413">Isomerase</keyword>
<feature type="signal peptide" evidence="10">
    <location>
        <begin position="1"/>
        <end position="19"/>
    </location>
</feature>
<keyword evidence="5 8" id="KW-0324">Glycolysis</keyword>
<keyword evidence="4 8" id="KW-0312">Gluconeogenesis</keyword>
<dbReference type="PANTHER" id="PTHR11469:SF1">
    <property type="entry name" value="GLUCOSE-6-PHOSPHATE ISOMERASE"/>
    <property type="match status" value="1"/>
</dbReference>
<dbReference type="PRINTS" id="PR00662">
    <property type="entry name" value="G6PISOMERASE"/>
</dbReference>
<comment type="similarity">
    <text evidence="2 8">Belongs to the GPI family.</text>
</comment>
<keyword evidence="10" id="KW-0732">Signal</keyword>
<keyword evidence="12" id="KW-1185">Reference proteome</keyword>
<feature type="region of interest" description="Disordered" evidence="9">
    <location>
        <begin position="60"/>
        <end position="137"/>
    </location>
</feature>
<comment type="catalytic activity">
    <reaction evidence="7 8">
        <text>alpha-D-glucose 6-phosphate = beta-D-fructose 6-phosphate</text>
        <dbReference type="Rhea" id="RHEA:11816"/>
        <dbReference type="ChEBI" id="CHEBI:57634"/>
        <dbReference type="ChEBI" id="CHEBI:58225"/>
        <dbReference type="EC" id="5.3.1.9"/>
    </reaction>
</comment>
<evidence type="ECO:0000256" key="2">
    <source>
        <dbReference type="ARBA" id="ARBA00006604"/>
    </source>
</evidence>
<evidence type="ECO:0000313" key="12">
    <source>
        <dbReference type="Proteomes" id="UP001230188"/>
    </source>
</evidence>
<feature type="compositionally biased region" description="Acidic residues" evidence="9">
    <location>
        <begin position="80"/>
        <end position="90"/>
    </location>
</feature>
<evidence type="ECO:0000256" key="3">
    <source>
        <dbReference type="ARBA" id="ARBA00011952"/>
    </source>
</evidence>